<keyword evidence="1" id="KW-0472">Membrane</keyword>
<accession>A0A445G3G3</accession>
<dbReference type="AlphaFoldDB" id="A0A445G3G3"/>
<evidence type="ECO:0000313" key="3">
    <source>
        <dbReference type="EMBL" id="RZB55665.1"/>
    </source>
</evidence>
<proteinExistence type="predicted"/>
<evidence type="ECO:0000313" key="4">
    <source>
        <dbReference type="Proteomes" id="UP000289340"/>
    </source>
</evidence>
<comment type="caution">
    <text evidence="3">The sequence shown here is derived from an EMBL/GenBank/DDBJ whole genome shotgun (WGS) entry which is preliminary data.</text>
</comment>
<dbReference type="PANTHER" id="PTHR38389:SF1">
    <property type="entry name" value="DNA-DIRECTED RNA POLYMERASE SUBUNIT BETA"/>
    <property type="match status" value="1"/>
</dbReference>
<keyword evidence="1" id="KW-1133">Transmembrane helix</keyword>
<keyword evidence="4" id="KW-1185">Reference proteome</keyword>
<dbReference type="Pfam" id="PF25397">
    <property type="entry name" value="DUF7887"/>
    <property type="match status" value="1"/>
</dbReference>
<evidence type="ECO:0000256" key="1">
    <source>
        <dbReference type="SAM" id="Phobius"/>
    </source>
</evidence>
<dbReference type="Gramene" id="XM_028353181.1">
    <property type="protein sequence ID" value="XP_028208982.1"/>
    <property type="gene ID" value="LOC114392143"/>
</dbReference>
<gene>
    <name evidence="3" type="ORF">D0Y65_045124</name>
</gene>
<feature type="transmembrane region" description="Helical" evidence="1">
    <location>
        <begin position="91"/>
        <end position="108"/>
    </location>
</feature>
<evidence type="ECO:0000259" key="2">
    <source>
        <dbReference type="Pfam" id="PF25397"/>
    </source>
</evidence>
<dbReference type="InterPro" id="IPR057209">
    <property type="entry name" value="DUF7887"/>
</dbReference>
<feature type="domain" description="DUF7887" evidence="2">
    <location>
        <begin position="49"/>
        <end position="110"/>
    </location>
</feature>
<keyword evidence="1" id="KW-0812">Transmembrane</keyword>
<reference evidence="3 4" key="1">
    <citation type="submission" date="2018-09" db="EMBL/GenBank/DDBJ databases">
        <title>A high-quality reference genome of wild soybean provides a powerful tool to mine soybean genomes.</title>
        <authorList>
            <person name="Xie M."/>
            <person name="Chung C.Y.L."/>
            <person name="Li M.-W."/>
            <person name="Wong F.-L."/>
            <person name="Chan T.-F."/>
            <person name="Lam H.-M."/>
        </authorList>
    </citation>
    <scope>NUCLEOTIDE SEQUENCE [LARGE SCALE GENOMIC DNA]</scope>
    <source>
        <strain evidence="4">cv. W05</strain>
        <tissue evidence="3">Hypocotyl of etiolated seedlings</tissue>
    </source>
</reference>
<organism evidence="3 4">
    <name type="scientific">Glycine soja</name>
    <name type="common">Wild soybean</name>
    <dbReference type="NCBI Taxonomy" id="3848"/>
    <lineage>
        <taxon>Eukaryota</taxon>
        <taxon>Viridiplantae</taxon>
        <taxon>Streptophyta</taxon>
        <taxon>Embryophyta</taxon>
        <taxon>Tracheophyta</taxon>
        <taxon>Spermatophyta</taxon>
        <taxon>Magnoliopsida</taxon>
        <taxon>eudicotyledons</taxon>
        <taxon>Gunneridae</taxon>
        <taxon>Pentapetalae</taxon>
        <taxon>rosids</taxon>
        <taxon>fabids</taxon>
        <taxon>Fabales</taxon>
        <taxon>Fabaceae</taxon>
        <taxon>Papilionoideae</taxon>
        <taxon>50 kb inversion clade</taxon>
        <taxon>NPAAA clade</taxon>
        <taxon>indigoferoid/millettioid clade</taxon>
        <taxon>Phaseoleae</taxon>
        <taxon>Glycine</taxon>
        <taxon>Glycine subgen. Soja</taxon>
    </lineage>
</organism>
<dbReference type="EMBL" id="QZWG01000017">
    <property type="protein sequence ID" value="RZB55665.1"/>
    <property type="molecule type" value="Genomic_DNA"/>
</dbReference>
<dbReference type="PANTHER" id="PTHR38389">
    <property type="entry name" value="DNA-DIRECTED RNA POLYMERASE SUBUNIT BETA"/>
    <property type="match status" value="1"/>
</dbReference>
<dbReference type="Proteomes" id="UP000289340">
    <property type="component" value="Chromosome 17"/>
</dbReference>
<sequence>MEVSGRSCGVLGLPYCVPVRKNGRRFVTTLAKRNESQEKSKGPSFTLRVSKSTIARGAIGLFGLGFVDAGYSGDWSRIGVITPQTEDLLKLAAFLVVPLCIFLIFFLPSEQNS</sequence>
<protein>
    <recommendedName>
        <fullName evidence="2">DUF7887 domain-containing protein</fullName>
    </recommendedName>
</protein>
<name>A0A445G3G3_GLYSO</name>